<evidence type="ECO:0000313" key="1">
    <source>
        <dbReference type="EMBL" id="KFU82050.1"/>
    </source>
</evidence>
<comment type="caution">
    <text evidence="1">The sequence shown here is derived from an EMBL/GenBank/DDBJ whole genome shotgun (WGS) entry which is preliminary data.</text>
</comment>
<dbReference type="AlphaFoldDB" id="A0A2P2FZ95"/>
<keyword evidence="2" id="KW-1185">Reference proteome</keyword>
<protein>
    <submittedName>
        <fullName evidence="1">Uncharacterized protein</fullName>
    </submittedName>
</protein>
<evidence type="ECO:0000313" key="2">
    <source>
        <dbReference type="Proteomes" id="UP000256220"/>
    </source>
</evidence>
<accession>A0A2P2FZ95</accession>
<proteinExistence type="predicted"/>
<dbReference type="EMBL" id="JFBM01000004">
    <property type="protein sequence ID" value="KFU82050.1"/>
    <property type="molecule type" value="Genomic_DNA"/>
</dbReference>
<reference evidence="1 2" key="1">
    <citation type="journal article" date="2014" name="Genome Announc.">
        <title>Draft Genome Sequence of Amycolatopsis lurida NRRL 2430, Producer of the Glycopeptide Family Antibiotic Ristocetin.</title>
        <authorList>
            <person name="Kwun M.J."/>
            <person name="Hong H.J."/>
        </authorList>
    </citation>
    <scope>NUCLEOTIDE SEQUENCE [LARGE SCALE GENOMIC DNA]</scope>
    <source>
        <strain evidence="1 2">NRRL 2430</strain>
    </source>
</reference>
<sequence>MADQAAVTVLSPERATQYRPHGTHGWDGPLADTVADQLAAAGSVQERADSVPMPTRWPARQRCTPVDVVNKETQTQAWIRLLGGAPCLWRRLDPPKRVSPHQLFAQLAHHVADGAPYGDRAGLAKLTA</sequence>
<organism evidence="1 2">
    <name type="scientific">Amycolatopsis lurida NRRL 2430</name>
    <dbReference type="NCBI Taxonomy" id="1460371"/>
    <lineage>
        <taxon>Bacteria</taxon>
        <taxon>Bacillati</taxon>
        <taxon>Actinomycetota</taxon>
        <taxon>Actinomycetes</taxon>
        <taxon>Pseudonocardiales</taxon>
        <taxon>Pseudonocardiaceae</taxon>
        <taxon>Amycolatopsis</taxon>
    </lineage>
</organism>
<name>A0A2P2FZ95_AMYLU</name>
<dbReference type="Proteomes" id="UP000256220">
    <property type="component" value="Unassembled WGS sequence"/>
</dbReference>
<gene>
    <name evidence="1" type="ORF">BB31_06840</name>
</gene>